<evidence type="ECO:0000259" key="2">
    <source>
        <dbReference type="PROSITE" id="PS50192"/>
    </source>
</evidence>
<feature type="compositionally biased region" description="Low complexity" evidence="1">
    <location>
        <begin position="121"/>
        <end position="134"/>
    </location>
</feature>
<reference evidence="4" key="1">
    <citation type="submission" date="2022-06" db="EMBL/GenBank/DDBJ databases">
        <title>Complete genome sequences of two strains of the flax pathogen Septoria linicola.</title>
        <authorList>
            <person name="Lapalu N."/>
            <person name="Simon A."/>
            <person name="Demenou B."/>
            <person name="Paumier D."/>
            <person name="Guillot M.-P."/>
            <person name="Gout L."/>
            <person name="Valade R."/>
        </authorList>
    </citation>
    <scope>NUCLEOTIDE SEQUENCE</scope>
    <source>
        <strain evidence="4">SE15195</strain>
    </source>
</reference>
<accession>A0A9Q9AJ12</accession>
<feature type="compositionally biased region" description="Low complexity" evidence="1">
    <location>
        <begin position="262"/>
        <end position="273"/>
    </location>
</feature>
<dbReference type="CDD" id="cd06897">
    <property type="entry name" value="PX_SNARE"/>
    <property type="match status" value="1"/>
</dbReference>
<organism evidence="4 5">
    <name type="scientific">Septoria linicola</name>
    <dbReference type="NCBI Taxonomy" id="215465"/>
    <lineage>
        <taxon>Eukaryota</taxon>
        <taxon>Fungi</taxon>
        <taxon>Dikarya</taxon>
        <taxon>Ascomycota</taxon>
        <taxon>Pezizomycotina</taxon>
        <taxon>Dothideomycetes</taxon>
        <taxon>Dothideomycetidae</taxon>
        <taxon>Mycosphaerellales</taxon>
        <taxon>Mycosphaerellaceae</taxon>
        <taxon>Septoria</taxon>
    </lineage>
</organism>
<dbReference type="OrthoDB" id="428895at2759"/>
<dbReference type="InterPro" id="IPR036871">
    <property type="entry name" value="PX_dom_sf"/>
</dbReference>
<dbReference type="SMART" id="SM00397">
    <property type="entry name" value="t_SNARE"/>
    <property type="match status" value="1"/>
</dbReference>
<proteinExistence type="predicted"/>
<keyword evidence="5" id="KW-1185">Reference proteome</keyword>
<feature type="region of interest" description="Disordered" evidence="1">
    <location>
        <begin position="253"/>
        <end position="295"/>
    </location>
</feature>
<dbReference type="InterPro" id="IPR000727">
    <property type="entry name" value="T_SNARE_dom"/>
</dbReference>
<gene>
    <name evidence="4" type="ORF">Slin15195_G003870</name>
</gene>
<dbReference type="Proteomes" id="UP001056384">
    <property type="component" value="Chromosome 1"/>
</dbReference>
<dbReference type="InterPro" id="IPR001683">
    <property type="entry name" value="PX_dom"/>
</dbReference>
<evidence type="ECO:0000313" key="5">
    <source>
        <dbReference type="Proteomes" id="UP001056384"/>
    </source>
</evidence>
<feature type="domain" description="T-SNARE coiled-coil homology" evidence="2">
    <location>
        <begin position="316"/>
        <end position="378"/>
    </location>
</feature>
<dbReference type="SUPFAM" id="SSF58038">
    <property type="entry name" value="SNARE fusion complex"/>
    <property type="match status" value="1"/>
</dbReference>
<evidence type="ECO:0000259" key="3">
    <source>
        <dbReference type="PROSITE" id="PS50195"/>
    </source>
</evidence>
<dbReference type="Gene3D" id="1.20.5.110">
    <property type="match status" value="1"/>
</dbReference>
<sequence>MAPALKITIPSASTATPTDGAAYTQYHVSLQLPLRRHDIKKRYNDFAALHEALLSEAGQPPPAALPAKSWLRRTVNNASLTEDRRKGLEKYLQAIIASDDARWRSSSAWRSFLNLPSAITTNTTSTRRGSSSNGPITDPNHWLDVHRDLKTQIQTARSQLKQRESASTAQSQHTLSAEAKASLVRAATSIAQLEDGLKATSSTNKGDEAGWGGAKRLGDGELRRRRDLLGAARKEVEGLEGVLKSMATKAAAKGAAGGSSSGGMMNASAAATSEQKSELWKGTSAAKTSGRVLGGPLKETERTRELDNSGVLQLQKQVMQEQEEDVMSLGKTVAKLKDMGILINEELTIQNEMLGVIEQDVERVQGKIDVGRQRIKKIS</sequence>
<dbReference type="SUPFAM" id="SSF64268">
    <property type="entry name" value="PX domain"/>
    <property type="match status" value="1"/>
</dbReference>
<dbReference type="Gene3D" id="3.30.1520.10">
    <property type="entry name" value="Phox-like domain"/>
    <property type="match status" value="1"/>
</dbReference>
<dbReference type="CDD" id="cd15858">
    <property type="entry name" value="SNARE_VAM7"/>
    <property type="match status" value="1"/>
</dbReference>
<evidence type="ECO:0000313" key="4">
    <source>
        <dbReference type="EMBL" id="USW47068.1"/>
    </source>
</evidence>
<dbReference type="EMBL" id="CP099418">
    <property type="protein sequence ID" value="USW47068.1"/>
    <property type="molecule type" value="Genomic_DNA"/>
</dbReference>
<dbReference type="GO" id="GO:0035091">
    <property type="term" value="F:phosphatidylinositol binding"/>
    <property type="evidence" value="ECO:0007669"/>
    <property type="project" value="InterPro"/>
</dbReference>
<feature type="domain" description="PX" evidence="3">
    <location>
        <begin position="4"/>
        <end position="119"/>
    </location>
</feature>
<feature type="region of interest" description="Disordered" evidence="1">
    <location>
        <begin position="121"/>
        <end position="142"/>
    </location>
</feature>
<dbReference type="PROSITE" id="PS50192">
    <property type="entry name" value="T_SNARE"/>
    <property type="match status" value="1"/>
</dbReference>
<protein>
    <submittedName>
        <fullName evidence="4">Target SNARE coiled-coil domain, PX domain superfamily, syntaxin</fullName>
    </submittedName>
</protein>
<dbReference type="Pfam" id="PF00787">
    <property type="entry name" value="PX"/>
    <property type="match status" value="1"/>
</dbReference>
<dbReference type="AlphaFoldDB" id="A0A9Q9AJ12"/>
<name>A0A9Q9AJ12_9PEZI</name>
<dbReference type="PROSITE" id="PS50195">
    <property type="entry name" value="PX"/>
    <property type="match status" value="1"/>
</dbReference>
<dbReference type="SMART" id="SM00312">
    <property type="entry name" value="PX"/>
    <property type="match status" value="1"/>
</dbReference>
<evidence type="ECO:0000256" key="1">
    <source>
        <dbReference type="SAM" id="MobiDB-lite"/>
    </source>
</evidence>